<gene>
    <name evidence="2" type="primary">Ugt1a6_1</name>
    <name evidence="2" type="ORF">SCYSUP_R15045</name>
</gene>
<dbReference type="EMBL" id="VXBX01000473">
    <property type="protein sequence ID" value="NXP16878.1"/>
    <property type="molecule type" value="Genomic_DNA"/>
</dbReference>
<dbReference type="GO" id="GO:0008194">
    <property type="term" value="F:UDP-glycosyltransferase activity"/>
    <property type="evidence" value="ECO:0007669"/>
    <property type="project" value="InterPro"/>
</dbReference>
<name>A0A7L1Y704_9PASS</name>
<dbReference type="Proteomes" id="UP000580825">
    <property type="component" value="Unassembled WGS sequence"/>
</dbReference>
<comment type="caution">
    <text evidence="2">The sequence shown here is derived from an EMBL/GenBank/DDBJ whole genome shotgun (WGS) entry which is preliminary data.</text>
</comment>
<proteinExistence type="predicted"/>
<reference evidence="2 3" key="1">
    <citation type="submission" date="2019-09" db="EMBL/GenBank/DDBJ databases">
        <title>Bird 10,000 Genomes (B10K) Project - Family phase.</title>
        <authorList>
            <person name="Zhang G."/>
        </authorList>
    </citation>
    <scope>NUCLEOTIDE SEQUENCE [LARGE SCALE GENOMIC DNA]</scope>
    <source>
        <strain evidence="2">B10K-DU-002-46</strain>
        <tissue evidence="2">Muscle</tissue>
    </source>
</reference>
<dbReference type="SUPFAM" id="SSF53756">
    <property type="entry name" value="UDP-Glycosyltransferase/glycogen phosphorylase"/>
    <property type="match status" value="1"/>
</dbReference>
<keyword evidence="1 2" id="KW-0808">Transferase</keyword>
<feature type="non-terminal residue" evidence="2">
    <location>
        <position position="1"/>
    </location>
</feature>
<evidence type="ECO:0000313" key="2">
    <source>
        <dbReference type="EMBL" id="NXP16878.1"/>
    </source>
</evidence>
<accession>A0A7L1Y704</accession>
<evidence type="ECO:0000313" key="3">
    <source>
        <dbReference type="Proteomes" id="UP000580825"/>
    </source>
</evidence>
<evidence type="ECO:0000256" key="1">
    <source>
        <dbReference type="ARBA" id="ARBA00022679"/>
    </source>
</evidence>
<keyword evidence="3" id="KW-1185">Reference proteome</keyword>
<protein>
    <submittedName>
        <fullName evidence="2">UD16 glucuronosyltransferase</fullName>
    </submittedName>
</protein>
<organism evidence="2 3">
    <name type="scientific">Scytalopus superciliaris</name>
    <dbReference type="NCBI Taxonomy" id="312124"/>
    <lineage>
        <taxon>Eukaryota</taxon>
        <taxon>Metazoa</taxon>
        <taxon>Chordata</taxon>
        <taxon>Craniata</taxon>
        <taxon>Vertebrata</taxon>
        <taxon>Euteleostomi</taxon>
        <taxon>Archelosauria</taxon>
        <taxon>Archosauria</taxon>
        <taxon>Dinosauria</taxon>
        <taxon>Saurischia</taxon>
        <taxon>Theropoda</taxon>
        <taxon>Coelurosauria</taxon>
        <taxon>Aves</taxon>
        <taxon>Neognathae</taxon>
        <taxon>Neoaves</taxon>
        <taxon>Telluraves</taxon>
        <taxon>Australaves</taxon>
        <taxon>Passeriformes</taxon>
        <taxon>Rhinocryptidae</taxon>
        <taxon>Scytalopus</taxon>
    </lineage>
</organism>
<dbReference type="InterPro" id="IPR002213">
    <property type="entry name" value="UDP_glucos_trans"/>
</dbReference>
<dbReference type="Pfam" id="PF00201">
    <property type="entry name" value="UDPGT"/>
    <property type="match status" value="1"/>
</dbReference>
<sequence>AVASGGKLLVVPTDGSHWLSMREVLGILSQKGHEIVVVAPEVTLYIKPSKDFVLKTYPVPLTQEGMEKEL</sequence>
<dbReference type="AlphaFoldDB" id="A0A7L1Y704"/>
<feature type="non-terminal residue" evidence="2">
    <location>
        <position position="70"/>
    </location>
</feature>